<dbReference type="InterPro" id="IPR002070">
    <property type="entry name" value="TF_Brachyury"/>
</dbReference>
<comment type="caution">
    <text evidence="5">Lacks conserved residue(s) required for the propagation of feature annotation.</text>
</comment>
<dbReference type="EMBL" id="CAHIKZ030004704">
    <property type="protein sequence ID" value="CAE1314274.1"/>
    <property type="molecule type" value="Genomic_DNA"/>
</dbReference>
<dbReference type="GO" id="GO:0000785">
    <property type="term" value="C:chromatin"/>
    <property type="evidence" value="ECO:0007669"/>
    <property type="project" value="TreeGrafter"/>
</dbReference>
<dbReference type="Pfam" id="PF00907">
    <property type="entry name" value="T-box"/>
    <property type="match status" value="1"/>
</dbReference>
<evidence type="ECO:0000256" key="1">
    <source>
        <dbReference type="ARBA" id="ARBA00023015"/>
    </source>
</evidence>
<dbReference type="SUPFAM" id="SSF49417">
    <property type="entry name" value="p53-like transcription factors"/>
    <property type="match status" value="1"/>
</dbReference>
<comment type="caution">
    <text evidence="7">The sequence shown here is derived from an EMBL/GenBank/DDBJ whole genome shotgun (WGS) entry which is preliminary data.</text>
</comment>
<dbReference type="InterPro" id="IPR008967">
    <property type="entry name" value="p53-like_TF_DNA-bd_sf"/>
</dbReference>
<keyword evidence="2 5" id="KW-0238">DNA-binding</keyword>
<keyword evidence="1" id="KW-0805">Transcription regulation</keyword>
<keyword evidence="8" id="KW-1185">Reference proteome</keyword>
<evidence type="ECO:0000313" key="7">
    <source>
        <dbReference type="EMBL" id="CAE1314274.1"/>
    </source>
</evidence>
<dbReference type="InterPro" id="IPR036960">
    <property type="entry name" value="T-box_sf"/>
</dbReference>
<keyword evidence="4 5" id="KW-0539">Nucleus</keyword>
<dbReference type="InterPro" id="IPR046360">
    <property type="entry name" value="T-box_DNA-bd"/>
</dbReference>
<comment type="subcellular location">
    <subcellularLocation>
        <location evidence="5">Nucleus</location>
    </subcellularLocation>
</comment>
<dbReference type="InterPro" id="IPR001699">
    <property type="entry name" value="TF_T-box"/>
</dbReference>
<dbReference type="PRINTS" id="PR00937">
    <property type="entry name" value="TBOX"/>
</dbReference>
<dbReference type="PROSITE" id="PS50252">
    <property type="entry name" value="TBOX_3"/>
    <property type="match status" value="1"/>
</dbReference>
<proteinExistence type="predicted"/>
<dbReference type="PRINTS" id="PR00938">
    <property type="entry name" value="BRACHYURY"/>
</dbReference>
<evidence type="ECO:0000256" key="5">
    <source>
        <dbReference type="PROSITE-ProRule" id="PRU00201"/>
    </source>
</evidence>
<evidence type="ECO:0000256" key="4">
    <source>
        <dbReference type="ARBA" id="ARBA00023242"/>
    </source>
</evidence>
<dbReference type="GO" id="GO:0007507">
    <property type="term" value="P:heart development"/>
    <property type="evidence" value="ECO:0007669"/>
    <property type="project" value="TreeGrafter"/>
</dbReference>
<dbReference type="GO" id="GO:0000978">
    <property type="term" value="F:RNA polymerase II cis-regulatory region sequence-specific DNA binding"/>
    <property type="evidence" value="ECO:0007669"/>
    <property type="project" value="InterPro"/>
</dbReference>
<evidence type="ECO:0000256" key="2">
    <source>
        <dbReference type="ARBA" id="ARBA00023125"/>
    </source>
</evidence>
<protein>
    <submittedName>
        <fullName evidence="7">TBX20</fullName>
    </submittedName>
</protein>
<dbReference type="GO" id="GO:0005634">
    <property type="term" value="C:nucleus"/>
    <property type="evidence" value="ECO:0007669"/>
    <property type="project" value="UniProtKB-SubCell"/>
</dbReference>
<reference evidence="7" key="1">
    <citation type="submission" date="2021-01" db="EMBL/GenBank/DDBJ databases">
        <authorList>
            <person name="Li R."/>
            <person name="Bekaert M."/>
        </authorList>
    </citation>
    <scope>NUCLEOTIDE SEQUENCE</scope>
    <source>
        <strain evidence="7">Farmed</strain>
    </source>
</reference>
<dbReference type="SMART" id="SM00425">
    <property type="entry name" value="TBOX"/>
    <property type="match status" value="1"/>
</dbReference>
<organism evidence="7 8">
    <name type="scientific">Acanthosepion pharaonis</name>
    <name type="common">Pharaoh cuttlefish</name>
    <name type="synonym">Sepia pharaonis</name>
    <dbReference type="NCBI Taxonomy" id="158019"/>
    <lineage>
        <taxon>Eukaryota</taxon>
        <taxon>Metazoa</taxon>
        <taxon>Spiralia</taxon>
        <taxon>Lophotrochozoa</taxon>
        <taxon>Mollusca</taxon>
        <taxon>Cephalopoda</taxon>
        <taxon>Coleoidea</taxon>
        <taxon>Decapodiformes</taxon>
        <taxon>Sepiida</taxon>
        <taxon>Sepiina</taxon>
        <taxon>Sepiidae</taxon>
        <taxon>Acanthosepion</taxon>
    </lineage>
</organism>
<dbReference type="Proteomes" id="UP000597762">
    <property type="component" value="Unassembled WGS sequence"/>
</dbReference>
<dbReference type="GO" id="GO:0000981">
    <property type="term" value="F:DNA-binding transcription factor activity, RNA polymerase II-specific"/>
    <property type="evidence" value="ECO:0007669"/>
    <property type="project" value="TreeGrafter"/>
</dbReference>
<dbReference type="OrthoDB" id="7442607at2759"/>
<gene>
    <name evidence="7" type="ORF">SPHA_65234</name>
</gene>
<dbReference type="FunFam" id="2.60.40.820:FF:000008">
    <property type="entry name" value="T-box transcription factor TBX20"/>
    <property type="match status" value="1"/>
</dbReference>
<evidence type="ECO:0000259" key="6">
    <source>
        <dbReference type="PROSITE" id="PS50252"/>
    </source>
</evidence>
<evidence type="ECO:0000313" key="8">
    <source>
        <dbReference type="Proteomes" id="UP000597762"/>
    </source>
</evidence>
<dbReference type="GO" id="GO:0001708">
    <property type="term" value="P:cell fate specification"/>
    <property type="evidence" value="ECO:0007669"/>
    <property type="project" value="TreeGrafter"/>
</dbReference>
<keyword evidence="3" id="KW-0804">Transcription</keyword>
<name>A0A812E164_ACAPH</name>
<dbReference type="Gene3D" id="2.60.40.820">
    <property type="entry name" value="Transcription factor, T-box"/>
    <property type="match status" value="1"/>
</dbReference>
<sequence>MFPTIRVSFNGLEADTKYMVLMDIVPVDSKRYRYAYHRSSWLVAGKADPPLPTRFYVHPDCPFTGEQLHKQTVSFEKLKLTNNMLDKNGHIILNSMHKYQPRVHIVRKKDLSSTSVTNLEAEEFRTFIFPETVFIAVTAYQNQLITKLKIDSNPFAKGFRDSTRLTEYER</sequence>
<dbReference type="GO" id="GO:0045893">
    <property type="term" value="P:positive regulation of DNA-templated transcription"/>
    <property type="evidence" value="ECO:0007669"/>
    <property type="project" value="InterPro"/>
</dbReference>
<evidence type="ECO:0000256" key="3">
    <source>
        <dbReference type="ARBA" id="ARBA00023163"/>
    </source>
</evidence>
<dbReference type="PANTHER" id="PTHR11267:SF190">
    <property type="entry name" value="T-BOX TRANSCRIPTION FACTOR TBX20"/>
    <property type="match status" value="1"/>
</dbReference>
<feature type="domain" description="T-box" evidence="6">
    <location>
        <begin position="1"/>
        <end position="161"/>
    </location>
</feature>
<dbReference type="PANTHER" id="PTHR11267">
    <property type="entry name" value="T-BOX PROTEIN-RELATED"/>
    <property type="match status" value="1"/>
</dbReference>
<dbReference type="AlphaFoldDB" id="A0A812E164"/>
<accession>A0A812E164</accession>